<dbReference type="InterPro" id="IPR036249">
    <property type="entry name" value="Thioredoxin-like_sf"/>
</dbReference>
<evidence type="ECO:0000256" key="3">
    <source>
        <dbReference type="ARBA" id="ARBA00023002"/>
    </source>
</evidence>
<dbReference type="PROSITE" id="PS00763">
    <property type="entry name" value="GLUTATHIONE_PEROXID_2"/>
    <property type="match status" value="1"/>
</dbReference>
<proteinExistence type="inferred from homology"/>
<gene>
    <name evidence="7" type="ORF">JK386_08145</name>
</gene>
<evidence type="ECO:0000256" key="2">
    <source>
        <dbReference type="ARBA" id="ARBA00022559"/>
    </source>
</evidence>
<feature type="active site" evidence="4">
    <location>
        <position position="36"/>
    </location>
</feature>
<dbReference type="GO" id="GO:0004601">
    <property type="term" value="F:peroxidase activity"/>
    <property type="evidence" value="ECO:0007669"/>
    <property type="project" value="UniProtKB-KW"/>
</dbReference>
<comment type="similarity">
    <text evidence="1 5">Belongs to the glutathione peroxidase family.</text>
</comment>
<evidence type="ECO:0000256" key="1">
    <source>
        <dbReference type="ARBA" id="ARBA00006926"/>
    </source>
</evidence>
<evidence type="ECO:0000313" key="7">
    <source>
        <dbReference type="EMBL" id="MBM9459874.1"/>
    </source>
</evidence>
<dbReference type="InterPro" id="IPR029760">
    <property type="entry name" value="GPX_CS"/>
</dbReference>
<evidence type="ECO:0000256" key="4">
    <source>
        <dbReference type="PIRSR" id="PIRSR000303-1"/>
    </source>
</evidence>
<dbReference type="AlphaFoldDB" id="A0A938Y9S6"/>
<dbReference type="InterPro" id="IPR013766">
    <property type="entry name" value="Thioredoxin_domain"/>
</dbReference>
<dbReference type="GO" id="GO:0034599">
    <property type="term" value="P:cellular response to oxidative stress"/>
    <property type="evidence" value="ECO:0007669"/>
    <property type="project" value="TreeGrafter"/>
</dbReference>
<keyword evidence="2 5" id="KW-0575">Peroxidase</keyword>
<dbReference type="RefSeq" id="WP_205291186.1">
    <property type="nucleotide sequence ID" value="NZ_CP074406.1"/>
</dbReference>
<dbReference type="PROSITE" id="PS00460">
    <property type="entry name" value="GLUTATHIONE_PEROXID_1"/>
    <property type="match status" value="1"/>
</dbReference>
<dbReference type="FunFam" id="3.40.30.10:FF:000010">
    <property type="entry name" value="Glutathione peroxidase"/>
    <property type="match status" value="1"/>
</dbReference>
<organism evidence="7 8">
    <name type="scientific">Nocardioides faecalis</name>
    <dbReference type="NCBI Taxonomy" id="2803858"/>
    <lineage>
        <taxon>Bacteria</taxon>
        <taxon>Bacillati</taxon>
        <taxon>Actinomycetota</taxon>
        <taxon>Actinomycetes</taxon>
        <taxon>Propionibacteriales</taxon>
        <taxon>Nocardioidaceae</taxon>
        <taxon>Nocardioides</taxon>
    </lineage>
</organism>
<dbReference type="PROSITE" id="PS51355">
    <property type="entry name" value="GLUTATHIONE_PEROXID_3"/>
    <property type="match status" value="1"/>
</dbReference>
<accession>A0A938Y9S6</accession>
<dbReference type="InterPro" id="IPR000889">
    <property type="entry name" value="Glutathione_peroxidase"/>
</dbReference>
<evidence type="ECO:0000256" key="5">
    <source>
        <dbReference type="RuleBase" id="RU000499"/>
    </source>
</evidence>
<name>A0A938Y9S6_9ACTN</name>
<dbReference type="Pfam" id="PF00255">
    <property type="entry name" value="GSHPx"/>
    <property type="match status" value="1"/>
</dbReference>
<keyword evidence="8" id="KW-1185">Reference proteome</keyword>
<comment type="caution">
    <text evidence="7">The sequence shown here is derived from an EMBL/GenBank/DDBJ whole genome shotgun (WGS) entry which is preliminary data.</text>
</comment>
<dbReference type="PANTHER" id="PTHR11592">
    <property type="entry name" value="GLUTATHIONE PEROXIDASE"/>
    <property type="match status" value="1"/>
</dbReference>
<dbReference type="Gene3D" id="3.40.30.10">
    <property type="entry name" value="Glutaredoxin"/>
    <property type="match status" value="1"/>
</dbReference>
<dbReference type="CDD" id="cd00340">
    <property type="entry name" value="GSH_Peroxidase"/>
    <property type="match status" value="1"/>
</dbReference>
<dbReference type="EMBL" id="JAERTX010000006">
    <property type="protein sequence ID" value="MBM9459874.1"/>
    <property type="molecule type" value="Genomic_DNA"/>
</dbReference>
<dbReference type="PANTHER" id="PTHR11592:SF78">
    <property type="entry name" value="GLUTATHIONE PEROXIDASE"/>
    <property type="match status" value="1"/>
</dbReference>
<evidence type="ECO:0000259" key="6">
    <source>
        <dbReference type="PROSITE" id="PS51352"/>
    </source>
</evidence>
<dbReference type="PRINTS" id="PR01011">
    <property type="entry name" value="GLUTPROXDASE"/>
</dbReference>
<protein>
    <recommendedName>
        <fullName evidence="5">Glutathione peroxidase</fullName>
    </recommendedName>
</protein>
<dbReference type="SUPFAM" id="SSF52833">
    <property type="entry name" value="Thioredoxin-like"/>
    <property type="match status" value="1"/>
</dbReference>
<dbReference type="InterPro" id="IPR029759">
    <property type="entry name" value="GPX_AS"/>
</dbReference>
<keyword evidence="3 5" id="KW-0560">Oxidoreductase</keyword>
<evidence type="ECO:0000313" key="8">
    <source>
        <dbReference type="Proteomes" id="UP000663791"/>
    </source>
</evidence>
<reference evidence="7" key="1">
    <citation type="submission" date="2021-01" db="EMBL/GenBank/DDBJ databases">
        <title>Novel species in genus Nocardioides.</title>
        <authorList>
            <person name="Zhang G."/>
        </authorList>
    </citation>
    <scope>NUCLEOTIDE SEQUENCE</scope>
    <source>
        <strain evidence="7">Zg-536</strain>
    </source>
</reference>
<dbReference type="Proteomes" id="UP000663791">
    <property type="component" value="Unassembled WGS sequence"/>
</dbReference>
<dbReference type="PIRSF" id="PIRSF000303">
    <property type="entry name" value="Glutathion_perox"/>
    <property type="match status" value="1"/>
</dbReference>
<sequence length="177" mass="19520">MTTVHDFKVRAADGAEVSLAEFAGKLLLIVNVASKCGLTPQYEGLEALYRAEKDNGLEILGFPSNQFKEQEPGTDAEIQEFCTTTYDVTFPVLAKVDVNGPDADPLFVHLRAAAPGDFGPHLGRFYEAISALNPDAPADAVKWNFTKFLVGRDGEVIKRYEPPTTPEEIREDLQQYL</sequence>
<dbReference type="PROSITE" id="PS51352">
    <property type="entry name" value="THIOREDOXIN_2"/>
    <property type="match status" value="1"/>
</dbReference>
<feature type="domain" description="Thioredoxin" evidence="6">
    <location>
        <begin position="1"/>
        <end position="177"/>
    </location>
</feature>